<dbReference type="GO" id="GO:0015689">
    <property type="term" value="P:molybdate ion transport"/>
    <property type="evidence" value="ECO:0007669"/>
    <property type="project" value="TreeGrafter"/>
</dbReference>
<accession>A0A1M7UX26</accession>
<protein>
    <submittedName>
        <fullName evidence="1">Molybdate transport system substrate-binding protein</fullName>
    </submittedName>
</protein>
<organism evidence="1 2">
    <name type="scientific">Bradyrhizobium erythrophlei</name>
    <dbReference type="NCBI Taxonomy" id="1437360"/>
    <lineage>
        <taxon>Bacteria</taxon>
        <taxon>Pseudomonadati</taxon>
        <taxon>Pseudomonadota</taxon>
        <taxon>Alphaproteobacteria</taxon>
        <taxon>Hyphomicrobiales</taxon>
        <taxon>Nitrobacteraceae</taxon>
        <taxon>Bradyrhizobium</taxon>
    </lineage>
</organism>
<evidence type="ECO:0000313" key="2">
    <source>
        <dbReference type="Proteomes" id="UP000184096"/>
    </source>
</evidence>
<dbReference type="OrthoDB" id="7261414at2"/>
<name>A0A1M7UX26_9BRAD</name>
<dbReference type="RefSeq" id="WP_072825305.1">
    <property type="nucleotide sequence ID" value="NZ_LT670849.1"/>
</dbReference>
<reference evidence="2" key="1">
    <citation type="submission" date="2016-11" db="EMBL/GenBank/DDBJ databases">
        <authorList>
            <person name="Varghese N."/>
            <person name="Submissions S."/>
        </authorList>
    </citation>
    <scope>NUCLEOTIDE SEQUENCE [LARGE SCALE GENOMIC DNA]</scope>
    <source>
        <strain evidence="2">GAS401</strain>
    </source>
</reference>
<dbReference type="PANTHER" id="PTHR30632:SF11">
    <property type="entry name" value="BLR4797 PROTEIN"/>
    <property type="match status" value="1"/>
</dbReference>
<dbReference type="Gene3D" id="3.40.190.10">
    <property type="entry name" value="Periplasmic binding protein-like II"/>
    <property type="match status" value="2"/>
</dbReference>
<gene>
    <name evidence="1" type="ORF">SAMN05444170_7180</name>
</gene>
<dbReference type="AlphaFoldDB" id="A0A1M7UX26"/>
<dbReference type="InterPro" id="IPR050682">
    <property type="entry name" value="ModA/WtpA"/>
</dbReference>
<dbReference type="Pfam" id="PF13531">
    <property type="entry name" value="SBP_bac_11"/>
    <property type="match status" value="1"/>
</dbReference>
<dbReference type="SUPFAM" id="SSF53850">
    <property type="entry name" value="Periplasmic binding protein-like II"/>
    <property type="match status" value="1"/>
</dbReference>
<dbReference type="Proteomes" id="UP000184096">
    <property type="component" value="Chromosome I"/>
</dbReference>
<dbReference type="EMBL" id="LT670849">
    <property type="protein sequence ID" value="SHN87446.1"/>
    <property type="molecule type" value="Genomic_DNA"/>
</dbReference>
<evidence type="ECO:0000313" key="1">
    <source>
        <dbReference type="EMBL" id="SHN87446.1"/>
    </source>
</evidence>
<dbReference type="GO" id="GO:0030973">
    <property type="term" value="F:molybdate ion binding"/>
    <property type="evidence" value="ECO:0007669"/>
    <property type="project" value="TreeGrafter"/>
</dbReference>
<keyword evidence="2" id="KW-1185">Reference proteome</keyword>
<dbReference type="PANTHER" id="PTHR30632">
    <property type="entry name" value="MOLYBDATE-BINDING PERIPLASMIC PROTEIN"/>
    <property type="match status" value="1"/>
</dbReference>
<sequence>MESSVRVLSTLALAGAVRALAEKFELKSCARINADFAPTVRVLERLKEGETADVLILTDEGLAGLIAVGRVVAESRVDLARSWVGLAVKAGAPHPDISTEAGLRSALLSARSVAYSRLGASGIFFAQLIAKMGIEKEINARATISPMGFTAERIVAGEADVAIQQLSELKQVKGIEVVGPLPHHLQTPAVFSAGRTTGSKQAAAADQLLKFLASPAATPALIESGLERPA</sequence>
<proteinExistence type="predicted"/>